<dbReference type="CDD" id="cd03404">
    <property type="entry name" value="SPFH_HflK"/>
    <property type="match status" value="1"/>
</dbReference>
<gene>
    <name evidence="9" type="primary">hflK</name>
    <name evidence="9" type="ORF">ACFQ2N_01960</name>
</gene>
<evidence type="ECO:0000256" key="6">
    <source>
        <dbReference type="RuleBase" id="RU364113"/>
    </source>
</evidence>
<dbReference type="InterPro" id="IPR010201">
    <property type="entry name" value="HflK"/>
</dbReference>
<dbReference type="PANTHER" id="PTHR43327">
    <property type="entry name" value="STOMATIN-LIKE PROTEIN 2, MITOCHONDRIAL"/>
    <property type="match status" value="1"/>
</dbReference>
<dbReference type="InterPro" id="IPR001972">
    <property type="entry name" value="Stomatin_HflK_fam"/>
</dbReference>
<evidence type="ECO:0000313" key="9">
    <source>
        <dbReference type="EMBL" id="MFD1041115.1"/>
    </source>
</evidence>
<feature type="compositionally biased region" description="Pro residues" evidence="7">
    <location>
        <begin position="19"/>
        <end position="30"/>
    </location>
</feature>
<dbReference type="InterPro" id="IPR001107">
    <property type="entry name" value="Band_7"/>
</dbReference>
<evidence type="ECO:0000256" key="1">
    <source>
        <dbReference type="ARBA" id="ARBA00004167"/>
    </source>
</evidence>
<dbReference type="PANTHER" id="PTHR43327:SF2">
    <property type="entry name" value="MODULATOR OF FTSH PROTEASE HFLK"/>
    <property type="match status" value="1"/>
</dbReference>
<dbReference type="SUPFAM" id="SSF117892">
    <property type="entry name" value="Band 7/SPFH domain"/>
    <property type="match status" value="1"/>
</dbReference>
<accession>A0ABW3LRM8</accession>
<evidence type="ECO:0000259" key="8">
    <source>
        <dbReference type="SMART" id="SM00244"/>
    </source>
</evidence>
<keyword evidence="4" id="KW-1133">Transmembrane helix</keyword>
<dbReference type="Gene3D" id="3.30.479.30">
    <property type="entry name" value="Band 7 domain"/>
    <property type="match status" value="1"/>
</dbReference>
<keyword evidence="3" id="KW-0812">Transmembrane</keyword>
<dbReference type="Proteomes" id="UP001597033">
    <property type="component" value="Unassembled WGS sequence"/>
</dbReference>
<evidence type="ECO:0000313" key="10">
    <source>
        <dbReference type="Proteomes" id="UP001597033"/>
    </source>
</evidence>
<feature type="compositionally biased region" description="Basic and acidic residues" evidence="7">
    <location>
        <begin position="367"/>
        <end position="381"/>
    </location>
</feature>
<dbReference type="InterPro" id="IPR036013">
    <property type="entry name" value="Band_7/SPFH_dom_sf"/>
</dbReference>
<keyword evidence="10" id="KW-1185">Reference proteome</keyword>
<sequence length="381" mass="40989">MVWNTPGKGGPGRNGDSPDSPPRNPWPPRRAPGNGGGGLDGLLARLRDLFGGGGGGGSIGRWVLLGLALLVLLSSFQLVGEQQRGVVLRFGQFARVMEPGPNLKWPWPVERVIKVNATQIKTFSNTVPVLTRDENIVNVTMNVQYRVGDPRLYLFGSRDADRMLEQVAQSVVREQVGRADLDTVLGARGPLSASAAQQLQASLDAYRTGLVVTELNLQDARPPEEVKPAFDEVNSAQQIKDQLINEARAYAARVVPEARGEAARRRTVAEGYKAAKIAQAEGDAARFSLLRDEYRNAPEVTRKRLWLETVQDVLAKNRTVVGGDGRQLIYVPMAPAGAATNAPVGPAIGAEALMPAIESTPEAGRGTGRESARTGREDPAR</sequence>
<dbReference type="RefSeq" id="WP_162376759.1">
    <property type="nucleotide sequence ID" value="NZ_JBHTKN010000001.1"/>
</dbReference>
<evidence type="ECO:0000256" key="3">
    <source>
        <dbReference type="ARBA" id="ARBA00022692"/>
    </source>
</evidence>
<dbReference type="SMART" id="SM00244">
    <property type="entry name" value="PHB"/>
    <property type="match status" value="1"/>
</dbReference>
<feature type="region of interest" description="Disordered" evidence="7">
    <location>
        <begin position="1"/>
        <end position="37"/>
    </location>
</feature>
<keyword evidence="9" id="KW-0378">Hydrolase</keyword>
<keyword evidence="5" id="KW-0472">Membrane</keyword>
<comment type="subunit">
    <text evidence="6">HflC and HflK may interact to form a multimeric complex.</text>
</comment>
<feature type="domain" description="Band 7" evidence="8">
    <location>
        <begin position="74"/>
        <end position="234"/>
    </location>
</feature>
<comment type="caution">
    <text evidence="9">The sequence shown here is derived from an EMBL/GenBank/DDBJ whole genome shotgun (WGS) entry which is preliminary data.</text>
</comment>
<dbReference type="PRINTS" id="PR00721">
    <property type="entry name" value="STOMATIN"/>
</dbReference>
<comment type="similarity">
    <text evidence="2 6">Belongs to the band 7/mec-2 family. HflK subfamily.</text>
</comment>
<proteinExistence type="inferred from homology"/>
<dbReference type="Pfam" id="PF01145">
    <property type="entry name" value="Band_7"/>
    <property type="match status" value="1"/>
</dbReference>
<evidence type="ECO:0000256" key="2">
    <source>
        <dbReference type="ARBA" id="ARBA00006971"/>
    </source>
</evidence>
<comment type="function">
    <text evidence="6">HflC and HflK could encode or regulate a protease.</text>
</comment>
<keyword evidence="9" id="KW-0645">Protease</keyword>
<feature type="region of interest" description="Disordered" evidence="7">
    <location>
        <begin position="358"/>
        <end position="381"/>
    </location>
</feature>
<evidence type="ECO:0000256" key="5">
    <source>
        <dbReference type="ARBA" id="ARBA00023136"/>
    </source>
</evidence>
<evidence type="ECO:0000256" key="7">
    <source>
        <dbReference type="SAM" id="MobiDB-lite"/>
    </source>
</evidence>
<reference evidence="10" key="1">
    <citation type="journal article" date="2019" name="Int. J. Syst. Evol. Microbiol.">
        <title>The Global Catalogue of Microorganisms (GCM) 10K type strain sequencing project: providing services to taxonomists for standard genome sequencing and annotation.</title>
        <authorList>
            <consortium name="The Broad Institute Genomics Platform"/>
            <consortium name="The Broad Institute Genome Sequencing Center for Infectious Disease"/>
            <person name="Wu L."/>
            <person name="Ma J."/>
        </authorList>
    </citation>
    <scope>NUCLEOTIDE SEQUENCE [LARGE SCALE GENOMIC DNA]</scope>
    <source>
        <strain evidence="10">CCUG 55854</strain>
    </source>
</reference>
<organism evidence="9 10">
    <name type="scientific">Pseudoxanthomonas kaohsiungensis</name>
    <dbReference type="NCBI Taxonomy" id="283923"/>
    <lineage>
        <taxon>Bacteria</taxon>
        <taxon>Pseudomonadati</taxon>
        <taxon>Pseudomonadota</taxon>
        <taxon>Gammaproteobacteria</taxon>
        <taxon>Lysobacterales</taxon>
        <taxon>Lysobacteraceae</taxon>
        <taxon>Pseudoxanthomonas</taxon>
    </lineage>
</organism>
<dbReference type="NCBIfam" id="TIGR01933">
    <property type="entry name" value="hflK"/>
    <property type="match status" value="1"/>
</dbReference>
<protein>
    <recommendedName>
        <fullName evidence="6">Protein HflK</fullName>
    </recommendedName>
</protein>
<evidence type="ECO:0000256" key="4">
    <source>
        <dbReference type="ARBA" id="ARBA00022989"/>
    </source>
</evidence>
<dbReference type="GO" id="GO:0008233">
    <property type="term" value="F:peptidase activity"/>
    <property type="evidence" value="ECO:0007669"/>
    <property type="project" value="UniProtKB-KW"/>
</dbReference>
<comment type="subcellular location">
    <subcellularLocation>
        <location evidence="1">Membrane</location>
        <topology evidence="1">Single-pass membrane protein</topology>
    </subcellularLocation>
</comment>
<name>A0ABW3LRM8_9GAMM</name>
<dbReference type="EMBL" id="JBHTKN010000001">
    <property type="protein sequence ID" value="MFD1041115.1"/>
    <property type="molecule type" value="Genomic_DNA"/>
</dbReference>
<dbReference type="GO" id="GO:0006508">
    <property type="term" value="P:proteolysis"/>
    <property type="evidence" value="ECO:0007669"/>
    <property type="project" value="UniProtKB-KW"/>
</dbReference>
<dbReference type="InterPro" id="IPR050710">
    <property type="entry name" value="Band7/mec-2_domain"/>
</dbReference>